<keyword evidence="2" id="KW-1133">Transmembrane helix</keyword>
<dbReference type="InterPro" id="IPR050154">
    <property type="entry name" value="UbiB_kinase"/>
</dbReference>
<reference evidence="4 5" key="1">
    <citation type="submission" date="2023-08" db="EMBL/GenBank/DDBJ databases">
        <title>Genome sequence of Thermaerobacter compostii strain Ins1, a spore-forming filamentous bacterium isolated from a deep geothermal reservoir.</title>
        <authorList>
            <person name="Bregnard D."/>
            <person name="Gonzalez D."/>
            <person name="Junier P."/>
        </authorList>
    </citation>
    <scope>NUCLEOTIDE SEQUENCE [LARGE SCALE GENOMIC DNA]</scope>
    <source>
        <strain evidence="4 5">Ins1</strain>
    </source>
</reference>
<dbReference type="CDD" id="cd05121">
    <property type="entry name" value="ABC1_ADCK3-like"/>
    <property type="match status" value="1"/>
</dbReference>
<dbReference type="SUPFAM" id="SSF56112">
    <property type="entry name" value="Protein kinase-like (PK-like)"/>
    <property type="match status" value="1"/>
</dbReference>
<dbReference type="InterPro" id="IPR000719">
    <property type="entry name" value="Prot_kinase_dom"/>
</dbReference>
<evidence type="ECO:0000256" key="1">
    <source>
        <dbReference type="ARBA" id="ARBA00009670"/>
    </source>
</evidence>
<proteinExistence type="inferred from homology"/>
<dbReference type="PANTHER" id="PTHR10566:SF113">
    <property type="entry name" value="PROTEIN ACTIVITY OF BC1 COMPLEX KINASE 7, CHLOROPLASTIC"/>
    <property type="match status" value="1"/>
</dbReference>
<dbReference type="Pfam" id="PF03109">
    <property type="entry name" value="ABC1"/>
    <property type="match status" value="1"/>
</dbReference>
<sequence>MATQPPREAPAQAGRRLDLSAPWWSSPRWEEEKRRIRGELAALEARITPRRRLRAVIRTLARHGLLHLVQDRRAVTPSAGDATHGRHPRRDPDRRLRQIGRRLRLAFQELGPTFIKLGQVLVTRQELLPDPITAELAQLLDRVPPMPFPYLAVVLDEELPDGLQTFAWIDPEPIGSASLAQVYRAQLRDGRRCAVKVIRPLVDKLFQTDIANIARLARRLQRLLPPAVAASSDLPGLIRDYYSSVQSELDMRIEARNTREGRELVEEFGTLAVPEVYLATRRVLVTEYVDGWNIKDFPVDFFTFEERFERMIDLAHLYIKEFLNGRYHADPHGSNLMVCRHSKKVYVIDWGMVGRMDALHTEAIFRHLLHIRLNQAEDAAEVMLDVFEPTPYTDVGRLKDQLRSLYIRYVDTEQAGPHNWGHLLVEEIRIAMDNHCRIPTGLSLWAKGWSAAEGTARWLCPEISYHTVVESADVQILRRLLARRFNYRANAAWIAEASELVATLPRRLNKILERAAWNDFKVPVEARLSDPAQRALDRMVNRATLGLLAGTFFLGAALLAALGGGTWDRIPGLAAVTTVALWGSLGVGVYTVWRILRSNKA</sequence>
<comment type="similarity">
    <text evidence="1">Belongs to the protein kinase superfamily. ADCK protein kinase family.</text>
</comment>
<dbReference type="PROSITE" id="PS50011">
    <property type="entry name" value="PROTEIN_KINASE_DOM"/>
    <property type="match status" value="1"/>
</dbReference>
<name>A0ABZ0QLB3_9FIRM</name>
<evidence type="ECO:0000256" key="2">
    <source>
        <dbReference type="SAM" id="Phobius"/>
    </source>
</evidence>
<keyword evidence="2" id="KW-0812">Transmembrane</keyword>
<evidence type="ECO:0000313" key="5">
    <source>
        <dbReference type="Proteomes" id="UP001304683"/>
    </source>
</evidence>
<dbReference type="PANTHER" id="PTHR10566">
    <property type="entry name" value="CHAPERONE-ACTIVITY OF BC1 COMPLEX CABC1 -RELATED"/>
    <property type="match status" value="1"/>
</dbReference>
<organism evidence="4 5">
    <name type="scientific">Thermaerobacter composti</name>
    <dbReference type="NCBI Taxonomy" id="554949"/>
    <lineage>
        <taxon>Bacteria</taxon>
        <taxon>Bacillati</taxon>
        <taxon>Bacillota</taxon>
        <taxon>Clostridia</taxon>
        <taxon>Eubacteriales</taxon>
        <taxon>Clostridiales Family XVII. Incertae Sedis</taxon>
        <taxon>Thermaerobacter</taxon>
    </lineage>
</organism>
<accession>A0ABZ0QLB3</accession>
<evidence type="ECO:0000259" key="3">
    <source>
        <dbReference type="PROSITE" id="PS50011"/>
    </source>
</evidence>
<dbReference type="Proteomes" id="UP001304683">
    <property type="component" value="Chromosome"/>
</dbReference>
<feature type="transmembrane region" description="Helical" evidence="2">
    <location>
        <begin position="543"/>
        <end position="564"/>
    </location>
</feature>
<dbReference type="InterPro" id="IPR004147">
    <property type="entry name" value="ABC1_dom"/>
</dbReference>
<feature type="domain" description="Protein kinase" evidence="3">
    <location>
        <begin position="168"/>
        <end position="554"/>
    </location>
</feature>
<dbReference type="RefSeq" id="WP_318750136.1">
    <property type="nucleotide sequence ID" value="NZ_CP132508.1"/>
</dbReference>
<feature type="transmembrane region" description="Helical" evidence="2">
    <location>
        <begin position="570"/>
        <end position="593"/>
    </location>
</feature>
<evidence type="ECO:0000313" key="4">
    <source>
        <dbReference type="EMBL" id="WPD18286.1"/>
    </source>
</evidence>
<keyword evidence="5" id="KW-1185">Reference proteome</keyword>
<dbReference type="EMBL" id="CP132508">
    <property type="protein sequence ID" value="WPD18286.1"/>
    <property type="molecule type" value="Genomic_DNA"/>
</dbReference>
<keyword evidence="2" id="KW-0472">Membrane</keyword>
<gene>
    <name evidence="4" type="ORF">Q5761_07840</name>
</gene>
<protein>
    <submittedName>
        <fullName evidence="4">AarF/UbiB family protein</fullName>
    </submittedName>
</protein>
<dbReference type="InterPro" id="IPR011009">
    <property type="entry name" value="Kinase-like_dom_sf"/>
</dbReference>